<dbReference type="PROSITE" id="PS51918">
    <property type="entry name" value="RADICAL_SAM"/>
    <property type="match status" value="1"/>
</dbReference>
<organism evidence="7 8">
    <name type="scientific">Candidatus Synechococcus calcipolaris G9</name>
    <dbReference type="NCBI Taxonomy" id="1497997"/>
    <lineage>
        <taxon>Bacteria</taxon>
        <taxon>Bacillati</taxon>
        <taxon>Cyanobacteriota</taxon>
        <taxon>Cyanophyceae</taxon>
        <taxon>Synechococcales</taxon>
        <taxon>Synechococcaceae</taxon>
        <taxon>Synechococcus</taxon>
    </lineage>
</organism>
<dbReference type="Gene3D" id="3.80.30.20">
    <property type="entry name" value="tm_1862 like domain"/>
    <property type="match status" value="1"/>
</dbReference>
<dbReference type="InterPro" id="IPR025274">
    <property type="entry name" value="DUF4070"/>
</dbReference>
<evidence type="ECO:0000256" key="1">
    <source>
        <dbReference type="ARBA" id="ARBA00001966"/>
    </source>
</evidence>
<keyword evidence="8" id="KW-1185">Reference proteome</keyword>
<gene>
    <name evidence="7" type="ORF">L3556_08925</name>
</gene>
<dbReference type="Pfam" id="PF13282">
    <property type="entry name" value="DUF4070"/>
    <property type="match status" value="1"/>
</dbReference>
<keyword evidence="3" id="KW-0479">Metal-binding</keyword>
<dbReference type="EMBL" id="JAKKUT010000002">
    <property type="protein sequence ID" value="MDG2991046.1"/>
    <property type="molecule type" value="Genomic_DNA"/>
</dbReference>
<dbReference type="InterPro" id="IPR007197">
    <property type="entry name" value="rSAM"/>
</dbReference>
<dbReference type="CDD" id="cd01335">
    <property type="entry name" value="Radical_SAM"/>
    <property type="match status" value="1"/>
</dbReference>
<dbReference type="Gene3D" id="3.40.50.280">
    <property type="entry name" value="Cobalamin-binding domain"/>
    <property type="match status" value="1"/>
</dbReference>
<dbReference type="SMART" id="SM00729">
    <property type="entry name" value="Elp3"/>
    <property type="match status" value="1"/>
</dbReference>
<dbReference type="SFLD" id="SFLDF00303">
    <property type="entry name" value="hopanoid_C2-methyltransferase"/>
    <property type="match status" value="1"/>
</dbReference>
<dbReference type="PANTHER" id="PTHR43409">
    <property type="entry name" value="ANAEROBIC MAGNESIUM-PROTOPORPHYRIN IX MONOMETHYL ESTER CYCLASE-RELATED"/>
    <property type="match status" value="1"/>
</dbReference>
<keyword evidence="2" id="KW-0949">S-adenosyl-L-methionine</keyword>
<sequence>MNVLLLYPKFPQSFWSYDRLMEIAGLKATIPPLGIITVASLLPPEWNIRFCDRNVREETEDDWEWCDLVILSAMLVQKPDFLELVKKAHQLGKKVAAGGPYPTSVTQESIDAGVDYLILDEGEITIPLFIEAVNRGESQGTFRATEKPDVSQSPMPRFDLLDLDAYLMMAVQFSRGCPFNCEFCDIISLYGRKPRTKEPQQAIAELQALYDLGWRGSLFIVDDNFIGNQRNVKRFLRELIPWMEERNFPFTFITEASVNLAEDDELLELMGKSGFYAVFLGIETPDQDSLQVTRKVQNTRNPLVEACNKINKAGLLIYAGFILGFDGERAGAGERIRAFVEETSIPQPMLGILQAPHNTALWDRLAKENRLLVDHENQTGDQNTLMNFIPTRPIEEIAEEYVQAFWNLYDPAQYLRRCFNQCLNIRLANAKKQTMQFPLGKGLRLIAQVFWLQGIRRPEIRQQFWRQLWTIFWKKPQVLNMYLGLCAAGEHFWEYRVLARQRIAEQLHYDPLHPPMKSVSEPLLLEQAS</sequence>
<keyword evidence="5" id="KW-0411">Iron-sulfur</keyword>
<evidence type="ECO:0000259" key="6">
    <source>
        <dbReference type="PROSITE" id="PS51918"/>
    </source>
</evidence>
<reference evidence="7" key="2">
    <citation type="submission" date="2022-01" db="EMBL/GenBank/DDBJ databases">
        <authorList>
            <person name="Zivanovic Y."/>
            <person name="Moreira D."/>
            <person name="Lopez-Garcia P."/>
        </authorList>
    </citation>
    <scope>NUCLEOTIDE SEQUENCE</scope>
    <source>
        <strain evidence="7">G9</strain>
    </source>
</reference>
<evidence type="ECO:0000256" key="3">
    <source>
        <dbReference type="ARBA" id="ARBA00022723"/>
    </source>
</evidence>
<dbReference type="Pfam" id="PF04055">
    <property type="entry name" value="Radical_SAM"/>
    <property type="match status" value="1"/>
</dbReference>
<dbReference type="InterPro" id="IPR034466">
    <property type="entry name" value="Methyltransferase_Class_B"/>
</dbReference>
<dbReference type="SFLD" id="SFLDG01123">
    <property type="entry name" value="methyltransferase_(Class_B)"/>
    <property type="match status" value="1"/>
</dbReference>
<dbReference type="InterPro" id="IPR034530">
    <property type="entry name" value="HpnP-like"/>
</dbReference>
<keyword evidence="4" id="KW-0408">Iron</keyword>
<accession>A0ABT6EZL5</accession>
<dbReference type="InterPro" id="IPR058240">
    <property type="entry name" value="rSAM_sf"/>
</dbReference>
<dbReference type="SFLD" id="SFLDS00029">
    <property type="entry name" value="Radical_SAM"/>
    <property type="match status" value="1"/>
</dbReference>
<feature type="domain" description="Radical SAM core" evidence="6">
    <location>
        <begin position="163"/>
        <end position="395"/>
    </location>
</feature>
<evidence type="ECO:0000313" key="7">
    <source>
        <dbReference type="EMBL" id="MDG2991046.1"/>
    </source>
</evidence>
<reference evidence="7" key="1">
    <citation type="journal article" date="2022" name="Genome Biol. Evol.">
        <title>A New Gene Family Diagnostic for Intracellular Biomineralization of Amorphous Ca Carbonates by Cyanobacteria.</title>
        <authorList>
            <person name="Benzerara K."/>
            <person name="Duprat E."/>
            <person name="Bitard-Feildel T."/>
            <person name="Caumes G."/>
            <person name="Cassier-Chauvat C."/>
            <person name="Chauvat F."/>
            <person name="Dezi M."/>
            <person name="Diop S.I."/>
            <person name="Gaschignard G."/>
            <person name="Gorgen S."/>
            <person name="Gugger M."/>
            <person name="Lopez-Garcia P."/>
            <person name="Millet M."/>
            <person name="Skouri-Panet F."/>
            <person name="Moreira D."/>
            <person name="Callebaut I."/>
        </authorList>
    </citation>
    <scope>NUCLEOTIDE SEQUENCE</scope>
    <source>
        <strain evidence="7">G9</strain>
    </source>
</reference>
<comment type="caution">
    <text evidence="7">The sequence shown here is derived from an EMBL/GenBank/DDBJ whole genome shotgun (WGS) entry which is preliminary data.</text>
</comment>
<dbReference type="Proteomes" id="UP001154265">
    <property type="component" value="Unassembled WGS sequence"/>
</dbReference>
<dbReference type="SUPFAM" id="SSF102114">
    <property type="entry name" value="Radical SAM enzymes"/>
    <property type="match status" value="1"/>
</dbReference>
<dbReference type="SFLD" id="SFLDG01082">
    <property type="entry name" value="B12-binding_domain_containing"/>
    <property type="match status" value="1"/>
</dbReference>
<evidence type="ECO:0000256" key="5">
    <source>
        <dbReference type="ARBA" id="ARBA00023014"/>
    </source>
</evidence>
<dbReference type="RefSeq" id="WP_277866928.1">
    <property type="nucleotide sequence ID" value="NZ_JAKKUT010000002.1"/>
</dbReference>
<name>A0ABT6EZL5_9SYNE</name>
<evidence type="ECO:0000256" key="2">
    <source>
        <dbReference type="ARBA" id="ARBA00022691"/>
    </source>
</evidence>
<evidence type="ECO:0000256" key="4">
    <source>
        <dbReference type="ARBA" id="ARBA00023004"/>
    </source>
</evidence>
<protein>
    <submittedName>
        <fullName evidence="7">DUF4070 domain-containing protein</fullName>
    </submittedName>
</protein>
<evidence type="ECO:0000313" key="8">
    <source>
        <dbReference type="Proteomes" id="UP001154265"/>
    </source>
</evidence>
<dbReference type="InterPro" id="IPR023404">
    <property type="entry name" value="rSAM_horseshoe"/>
</dbReference>
<dbReference type="PANTHER" id="PTHR43409:SF3">
    <property type="entry name" value="HYPOTHETICAL METHYLTRANSFERASE"/>
    <property type="match status" value="1"/>
</dbReference>
<dbReference type="InterPro" id="IPR051198">
    <property type="entry name" value="BchE-like"/>
</dbReference>
<proteinExistence type="predicted"/>
<dbReference type="InterPro" id="IPR006638">
    <property type="entry name" value="Elp3/MiaA/NifB-like_rSAM"/>
</dbReference>
<comment type="cofactor">
    <cofactor evidence="1">
        <name>[4Fe-4S] cluster</name>
        <dbReference type="ChEBI" id="CHEBI:49883"/>
    </cofactor>
</comment>